<accession>A0A9Q3CQ65</accession>
<dbReference type="EMBL" id="AVOT02008698">
    <property type="protein sequence ID" value="MBW0486527.1"/>
    <property type="molecule type" value="Genomic_DNA"/>
</dbReference>
<feature type="compositionally biased region" description="Polar residues" evidence="1">
    <location>
        <begin position="86"/>
        <end position="101"/>
    </location>
</feature>
<evidence type="ECO:0000313" key="2">
    <source>
        <dbReference type="EMBL" id="MBW0486527.1"/>
    </source>
</evidence>
<protein>
    <submittedName>
        <fullName evidence="2">Uncharacterized protein</fullName>
    </submittedName>
</protein>
<name>A0A9Q3CQ65_9BASI</name>
<proteinExistence type="predicted"/>
<gene>
    <name evidence="2" type="ORF">O181_026242</name>
</gene>
<keyword evidence="3" id="KW-1185">Reference proteome</keyword>
<feature type="region of interest" description="Disordered" evidence="1">
    <location>
        <begin position="86"/>
        <end position="122"/>
    </location>
</feature>
<feature type="region of interest" description="Disordered" evidence="1">
    <location>
        <begin position="1"/>
        <end position="59"/>
    </location>
</feature>
<organism evidence="2 3">
    <name type="scientific">Austropuccinia psidii MF-1</name>
    <dbReference type="NCBI Taxonomy" id="1389203"/>
    <lineage>
        <taxon>Eukaryota</taxon>
        <taxon>Fungi</taxon>
        <taxon>Dikarya</taxon>
        <taxon>Basidiomycota</taxon>
        <taxon>Pucciniomycotina</taxon>
        <taxon>Pucciniomycetes</taxon>
        <taxon>Pucciniales</taxon>
        <taxon>Sphaerophragmiaceae</taxon>
        <taxon>Austropuccinia</taxon>
    </lineage>
</organism>
<comment type="caution">
    <text evidence="2">The sequence shown here is derived from an EMBL/GenBank/DDBJ whole genome shotgun (WGS) entry which is preliminary data.</text>
</comment>
<dbReference type="Proteomes" id="UP000765509">
    <property type="component" value="Unassembled WGS sequence"/>
</dbReference>
<reference evidence="2" key="1">
    <citation type="submission" date="2021-03" db="EMBL/GenBank/DDBJ databases">
        <title>Draft genome sequence of rust myrtle Austropuccinia psidii MF-1, a brazilian biotype.</title>
        <authorList>
            <person name="Quecine M.C."/>
            <person name="Pachon D.M.R."/>
            <person name="Bonatelli M.L."/>
            <person name="Correr F.H."/>
            <person name="Franceschini L.M."/>
            <person name="Leite T.F."/>
            <person name="Margarido G.R.A."/>
            <person name="Almeida C.A."/>
            <person name="Ferrarezi J.A."/>
            <person name="Labate C.A."/>
        </authorList>
    </citation>
    <scope>NUCLEOTIDE SEQUENCE</scope>
    <source>
        <strain evidence="2">MF-1</strain>
    </source>
</reference>
<dbReference type="AlphaFoldDB" id="A0A9Q3CQ65"/>
<sequence>MKQLPAEHGWKSSGDGNVIVNVNNSKKNQQNKKNKEPKPWRKRGKIATSGLTPTKNNNDDIDKIFKKMESNIQLLLKLHNRNLTNQVEEDSQSTFSDNSIDGPNGFLTVENDDYPNFVSDSN</sequence>
<evidence type="ECO:0000313" key="3">
    <source>
        <dbReference type="Proteomes" id="UP000765509"/>
    </source>
</evidence>
<feature type="compositionally biased region" description="Low complexity" evidence="1">
    <location>
        <begin position="17"/>
        <end position="28"/>
    </location>
</feature>
<evidence type="ECO:0000256" key="1">
    <source>
        <dbReference type="SAM" id="MobiDB-lite"/>
    </source>
</evidence>